<dbReference type="AlphaFoldDB" id="F4BTS1"/>
<evidence type="ECO:0000256" key="3">
    <source>
        <dbReference type="SAM" id="Phobius"/>
    </source>
</evidence>
<dbReference type="Gene3D" id="3.40.910.10">
    <property type="entry name" value="Deoxyhypusine synthase"/>
    <property type="match status" value="1"/>
</dbReference>
<keyword evidence="2" id="KW-0808">Transferase</keyword>
<dbReference type="RefSeq" id="WP_013720477.1">
    <property type="nucleotide sequence ID" value="NC_015416.1"/>
</dbReference>
<keyword evidence="3" id="KW-1133">Transmembrane helix</keyword>
<dbReference type="NCBIfam" id="NF002006">
    <property type="entry name" value="PRK00805.1"/>
    <property type="match status" value="1"/>
</dbReference>
<gene>
    <name evidence="4" type="primary">dysB</name>
    <name evidence="4" type="ordered locus">MCON_3163</name>
</gene>
<keyword evidence="5" id="KW-1185">Reference proteome</keyword>
<proteinExistence type="inferred from homology"/>
<keyword evidence="3" id="KW-0812">Transmembrane</keyword>
<dbReference type="HOGENOM" id="CLU_039781_1_0_2"/>
<dbReference type="PANTHER" id="PTHR11703:SF2">
    <property type="entry name" value="DEOXYHYPUSINE SYNTHASE-LIKE PROTEIN"/>
    <property type="match status" value="1"/>
</dbReference>
<sequence length="341" mass="37567">MEHSHGHDLICNKERTTIPMKDRGVAELVGDMGRMGFQGGQLGASLRVWERMMDEDVTIFLGLAGAMVPAGLGEFIAYLLRERKVDCLVSTGANLFHDLCEGLGIIHFRGSSCADDAYLNECKIDRIYDVFVSEIELHKADNYISDFVKGLDQDRRYSSRELMEMVGKGLPDTTILGAAHKAGVPIFVPALGDSSWGIGMVIALREGCRVLVDQIKDVDEITRIVERSAQTGVIYIGGGVPKNFIQQTEVIAELIGNYSGGHSYAIQYTADSPHWGGLSGCTFEEAVSWGKVKKEASKVQVFSDATITVPLVVQALQASGHRRKSYPVYNWREGDLELNYR</sequence>
<dbReference type="InterPro" id="IPR029035">
    <property type="entry name" value="DHS-like_NAD/FAD-binding_dom"/>
</dbReference>
<comment type="similarity">
    <text evidence="1">Belongs to the deoxyhypusine synthase family.</text>
</comment>
<feature type="transmembrane region" description="Helical" evidence="3">
    <location>
        <begin position="57"/>
        <end position="80"/>
    </location>
</feature>
<dbReference type="KEGG" id="mcj:MCON_3163"/>
<dbReference type="GO" id="GO:0005737">
    <property type="term" value="C:cytoplasm"/>
    <property type="evidence" value="ECO:0007669"/>
    <property type="project" value="TreeGrafter"/>
</dbReference>
<dbReference type="SUPFAM" id="SSF52467">
    <property type="entry name" value="DHS-like NAD/FAD-binding domain"/>
    <property type="match status" value="1"/>
</dbReference>
<dbReference type="GeneID" id="10462416"/>
<evidence type="ECO:0000313" key="5">
    <source>
        <dbReference type="Proteomes" id="UP000007807"/>
    </source>
</evidence>
<dbReference type="InterPro" id="IPR036982">
    <property type="entry name" value="Deoxyhypusine_synthase_sf"/>
</dbReference>
<reference evidence="4 5" key="1">
    <citation type="journal article" date="2011" name="J. Bacteriol.">
        <title>Complete genome sequence of Methanosaeta concilii, a specialist in aceticlastic methanogenesis.</title>
        <authorList>
            <person name="Barber R.D."/>
            <person name="Zhang L."/>
            <person name="Harnack M."/>
            <person name="Olson M.V."/>
            <person name="Kaul R."/>
            <person name="Ingram-Smith C."/>
            <person name="Smith K.S."/>
        </authorList>
    </citation>
    <scope>NUCLEOTIDE SEQUENCE [LARGE SCALE GENOMIC DNA]</scope>
    <source>
        <strain evidence="5">ATCC 5969 / DSM 3671 / JCM 10134 / NBRC 103675 / OCM 69 / GP-6</strain>
    </source>
</reference>
<dbReference type="OrthoDB" id="17730at2157"/>
<protein>
    <submittedName>
        <fullName evidence="4">Deoxyhypusine synthase</fullName>
    </submittedName>
</protein>
<accession>F4BTS1</accession>
<name>F4BTS1_METSG</name>
<dbReference type="GO" id="GO:0034038">
    <property type="term" value="F:deoxyhypusine synthase activity"/>
    <property type="evidence" value="ECO:0007669"/>
    <property type="project" value="TreeGrafter"/>
</dbReference>
<organism evidence="4 5">
    <name type="scientific">Methanothrix soehngenii (strain ATCC 5969 / DSM 3671 / JCM 10134 / NBRC 103675 / OCM 69 / GP-6)</name>
    <name type="common">Methanosaeta concilii</name>
    <dbReference type="NCBI Taxonomy" id="990316"/>
    <lineage>
        <taxon>Archaea</taxon>
        <taxon>Methanobacteriati</taxon>
        <taxon>Methanobacteriota</taxon>
        <taxon>Stenosarchaea group</taxon>
        <taxon>Methanomicrobia</taxon>
        <taxon>Methanotrichales</taxon>
        <taxon>Methanotrichaceae</taxon>
        <taxon>Methanothrix</taxon>
    </lineage>
</organism>
<dbReference type="Proteomes" id="UP000007807">
    <property type="component" value="Chromosome"/>
</dbReference>
<dbReference type="Pfam" id="PF01916">
    <property type="entry name" value="DS"/>
    <property type="match status" value="1"/>
</dbReference>
<dbReference type="EMBL" id="CP002565">
    <property type="protein sequence ID" value="AEB69456.1"/>
    <property type="molecule type" value="Genomic_DNA"/>
</dbReference>
<evidence type="ECO:0000256" key="1">
    <source>
        <dbReference type="ARBA" id="ARBA00009892"/>
    </source>
</evidence>
<evidence type="ECO:0000256" key="2">
    <source>
        <dbReference type="ARBA" id="ARBA00022679"/>
    </source>
</evidence>
<dbReference type="InterPro" id="IPR002773">
    <property type="entry name" value="Deoxyhypusine_synthase"/>
</dbReference>
<dbReference type="FunCoup" id="F4BTS1">
    <property type="interactions" value="171"/>
</dbReference>
<dbReference type="InParanoid" id="F4BTS1"/>
<evidence type="ECO:0000313" key="4">
    <source>
        <dbReference type="EMBL" id="AEB69456.1"/>
    </source>
</evidence>
<keyword evidence="3" id="KW-0472">Membrane</keyword>
<dbReference type="STRING" id="990316.MCON_3163"/>
<dbReference type="PANTHER" id="PTHR11703">
    <property type="entry name" value="DEOXYHYPUSINE SYNTHASE"/>
    <property type="match status" value="1"/>
</dbReference>